<keyword evidence="4" id="KW-1185">Reference proteome</keyword>
<feature type="region of interest" description="Disordered" evidence="1">
    <location>
        <begin position="1320"/>
        <end position="1388"/>
    </location>
</feature>
<dbReference type="InterPro" id="IPR011047">
    <property type="entry name" value="Quinoprotein_ADH-like_sf"/>
</dbReference>
<dbReference type="STRING" id="2282107.A0A286USY4"/>
<reference evidence="3 4" key="1">
    <citation type="journal article" date="2017" name="Mol. Ecol.">
        <title>Comparative and population genomic landscape of Phellinus noxius: A hypervariable fungus causing root rot in trees.</title>
        <authorList>
            <person name="Chung C.L."/>
            <person name="Lee T.J."/>
            <person name="Akiba M."/>
            <person name="Lee H.H."/>
            <person name="Kuo T.H."/>
            <person name="Liu D."/>
            <person name="Ke H.M."/>
            <person name="Yokoi T."/>
            <person name="Roa M.B."/>
            <person name="Lu M.J."/>
            <person name="Chang Y.Y."/>
            <person name="Ann P.J."/>
            <person name="Tsai J.N."/>
            <person name="Chen C.Y."/>
            <person name="Tzean S.S."/>
            <person name="Ota Y."/>
            <person name="Hattori T."/>
            <person name="Sahashi N."/>
            <person name="Liou R.F."/>
            <person name="Kikuchi T."/>
            <person name="Tsai I.J."/>
        </authorList>
    </citation>
    <scope>NUCLEOTIDE SEQUENCE [LARGE SCALE GENOMIC DNA]</scope>
    <source>
        <strain evidence="3 4">FFPRI411160</strain>
    </source>
</reference>
<dbReference type="Proteomes" id="UP000217199">
    <property type="component" value="Unassembled WGS sequence"/>
</dbReference>
<dbReference type="PANTHER" id="PTHR13268">
    <property type="entry name" value="BREAST CARCINOMA AMPLIFIED SEQUENCE 3"/>
    <property type="match status" value="1"/>
</dbReference>
<evidence type="ECO:0000256" key="1">
    <source>
        <dbReference type="SAM" id="MobiDB-lite"/>
    </source>
</evidence>
<feature type="region of interest" description="Disordered" evidence="1">
    <location>
        <begin position="333"/>
        <end position="391"/>
    </location>
</feature>
<dbReference type="EMBL" id="NBII01000002">
    <property type="protein sequence ID" value="PAV22691.1"/>
    <property type="molecule type" value="Genomic_DNA"/>
</dbReference>
<protein>
    <recommendedName>
        <fullName evidence="2">BCAS3 WD40 domain-containing protein</fullName>
    </recommendedName>
</protein>
<feature type="compositionally biased region" description="Basic and acidic residues" evidence="1">
    <location>
        <begin position="180"/>
        <end position="190"/>
    </location>
</feature>
<evidence type="ECO:0000313" key="4">
    <source>
        <dbReference type="Proteomes" id="UP000217199"/>
    </source>
</evidence>
<evidence type="ECO:0000259" key="2">
    <source>
        <dbReference type="Pfam" id="PF21034"/>
    </source>
</evidence>
<comment type="caution">
    <text evidence="3">The sequence shown here is derived from an EMBL/GenBank/DDBJ whole genome shotgun (WGS) entry which is preliminary data.</text>
</comment>
<feature type="compositionally biased region" description="Polar residues" evidence="1">
    <location>
        <begin position="333"/>
        <end position="342"/>
    </location>
</feature>
<feature type="compositionally biased region" description="Polar residues" evidence="1">
    <location>
        <begin position="1"/>
        <end position="13"/>
    </location>
</feature>
<feature type="compositionally biased region" description="Pro residues" evidence="1">
    <location>
        <begin position="260"/>
        <end position="269"/>
    </location>
</feature>
<feature type="domain" description="BCAS3 WD40" evidence="2">
    <location>
        <begin position="844"/>
        <end position="911"/>
    </location>
</feature>
<feature type="compositionally biased region" description="Gly residues" evidence="1">
    <location>
        <begin position="1326"/>
        <end position="1337"/>
    </location>
</feature>
<evidence type="ECO:0000313" key="3">
    <source>
        <dbReference type="EMBL" id="PAV22691.1"/>
    </source>
</evidence>
<feature type="compositionally biased region" description="Basic residues" evidence="1">
    <location>
        <begin position="1428"/>
        <end position="1442"/>
    </location>
</feature>
<feature type="region of interest" description="Disordered" evidence="1">
    <location>
        <begin position="252"/>
        <end position="291"/>
    </location>
</feature>
<name>A0A286USY4_9AGAM</name>
<organism evidence="3 4">
    <name type="scientific">Pyrrhoderma noxium</name>
    <dbReference type="NCBI Taxonomy" id="2282107"/>
    <lineage>
        <taxon>Eukaryota</taxon>
        <taxon>Fungi</taxon>
        <taxon>Dikarya</taxon>
        <taxon>Basidiomycota</taxon>
        <taxon>Agaricomycotina</taxon>
        <taxon>Agaricomycetes</taxon>
        <taxon>Hymenochaetales</taxon>
        <taxon>Hymenochaetaceae</taxon>
        <taxon>Pyrrhoderma</taxon>
    </lineage>
</organism>
<dbReference type="PANTHER" id="PTHR13268:SF0">
    <property type="entry name" value="BCAS3 MICROTUBULE ASSOCIATED CELL MIGRATION FACTOR"/>
    <property type="match status" value="1"/>
</dbReference>
<feature type="compositionally biased region" description="Low complexity" evidence="1">
    <location>
        <begin position="209"/>
        <end position="219"/>
    </location>
</feature>
<feature type="compositionally biased region" description="Acidic residues" evidence="1">
    <location>
        <begin position="1376"/>
        <end position="1388"/>
    </location>
</feature>
<proteinExistence type="predicted"/>
<feature type="compositionally biased region" description="Polar residues" evidence="1">
    <location>
        <begin position="1362"/>
        <end position="1371"/>
    </location>
</feature>
<feature type="domain" description="BCAS3 WD40" evidence="2">
    <location>
        <begin position="433"/>
        <end position="538"/>
    </location>
</feature>
<dbReference type="SUPFAM" id="SSF50998">
    <property type="entry name" value="Quinoprotein alcohol dehydrogenase-like"/>
    <property type="match status" value="1"/>
</dbReference>
<feature type="compositionally biased region" description="Basic residues" evidence="1">
    <location>
        <begin position="14"/>
        <end position="24"/>
    </location>
</feature>
<gene>
    <name evidence="3" type="ORF">PNOK_0264800</name>
</gene>
<dbReference type="InterPro" id="IPR048382">
    <property type="entry name" value="BCAS3_WD40"/>
</dbReference>
<dbReference type="InParanoid" id="A0A286USY4"/>
<feature type="region of interest" description="Disordered" evidence="1">
    <location>
        <begin position="1419"/>
        <end position="1442"/>
    </location>
</feature>
<dbReference type="GO" id="GO:0005737">
    <property type="term" value="C:cytoplasm"/>
    <property type="evidence" value="ECO:0007669"/>
    <property type="project" value="TreeGrafter"/>
</dbReference>
<feature type="region of interest" description="Disordered" evidence="1">
    <location>
        <begin position="1"/>
        <end position="223"/>
    </location>
</feature>
<feature type="compositionally biased region" description="Low complexity" evidence="1">
    <location>
        <begin position="281"/>
        <end position="291"/>
    </location>
</feature>
<dbReference type="GO" id="GO:0006914">
    <property type="term" value="P:autophagy"/>
    <property type="evidence" value="ECO:0007669"/>
    <property type="project" value="InterPro"/>
</dbReference>
<accession>A0A286USY4</accession>
<dbReference type="Pfam" id="PF21034">
    <property type="entry name" value="BCAS3_WD40"/>
    <property type="match status" value="2"/>
</dbReference>
<dbReference type="InterPro" id="IPR045142">
    <property type="entry name" value="BCAS3-like"/>
</dbReference>
<sequence>MTDTPSSYSSKNGNNRRRNRRKHRQVEQAGTPSSRDSPYLQAGGSDAASEVADSGGGKHSLLATPEIEPLSLGHEGHGDDDEPGAVMQEQKEVEEGGPEFAFRGEMDGVGDLVDWNGTSDENKDSDVTGLSFEPFVNAPDSGQDDAFAAIADNEEDMAPARIDSLVDHSPDPEPPVSHPEPAHLDFREVTGTEEYEPSPPPSLTHVHSRSQSRSQSQIRVDTSQIQHNASSVGFGDMSDIMIPLQTEEPEPMPAVMRLDSPPPVSPPPRSAGRTRAPILASRSPVSPSSLSRKLQNVQSILPSSPHLPSIGGFSNPLANFAAPRISNVTVSGSGFNHPTSHTAIDPYTGTKEARRRSTGNFGDNRDRDRTRLRMTQATSRSSESDEEDPMIMPTSTATMKHIRYPSSSSGNKDKVVFASFAVLDATALSSHRRLLFVGYENGLQIWDISHLGEVREVLNRRMSGAVVGCSVLPTPRSKARHLPVDDFAHQRPLIGIVIEEHDANYLMVYSLVTHEVVKKLDFSGAIVTSIQASNSFIVVSTVQPSSLHILCSRTLNILHTIQSRQLSSFSRPVSIHTSEGFVETTYTARQDRPHPIFSLSSRLLAFASVSTSPDSSSLTNIYPRMAIPHSPSIQLGPISVSQADIGNAAIKVGGGLLSGMRTLGGFAVAAARGERNPSTPTEGGGLRKFFSRSAPATTPTIHHNRSASESTTDIYNKQPLQGLSHPISSTSSQPDNVHVTIVDLQPLLDDIESGRPECLSDFTVLNGQSVAGLKFSEDGTSIAVVPDDGGTVRSYQIKPRSRTIRNAALSNSIHNLRDNPALEMMRKDSTGSMDSHSTIPGDETSSVNAPWHAYDLRRGRTSGIIESVQYSFDSRWVGISTRKRTVHIFATNPYGGKPDDASHLEGRVKNVNEVQPLSTELKPIARLRSNPVMSREQLSVPLAFTFISSSESLPNKFLPPINTFSPPSSVTSSTPPSVPHRRNQSVSPRLPARPTNYQDILIFDPSDGSLSLRRLTLSTRAGDVGSSLLASLPIPTTSMSLPGMGLMSRQIVGSPKISATSSNTSANENLITELVAKDSTVATWNLMRDSKWNNVKEPLANEILPQQQKVISKSEWLAQAELSTYSRSTQVLPGSVYLSHQFSFFALSDDYHALIRRLHFEIPVEKIVVRREVEASAYASGHGESFVTAVSSPKDVRGVRSFDEPLASAIYTGLDYSGSSPPVIPMLPNGTVGSYKSSIPIRSVAAGFTGGVNESLGLITRSLRKVRSPKLNPRSDESRAAVPLEFDEADEEFLIEREHGAVLGGHDDDDESDFHELEGHLDEGVGVRGGIQEGEGGQMSEEHDMDNDTMSNSACGGRDSRSVSTPSTRESTPLPEEAEAEPEGWLDDMDAVEEAERFDEISAAGMMDEEHQHQQMPIRVSGLTQKGHFGKKGGKGKGRKGK</sequence>
<feature type="compositionally biased region" description="Low complexity" evidence="1">
    <location>
        <begin position="965"/>
        <end position="975"/>
    </location>
</feature>
<feature type="region of interest" description="Disordered" evidence="1">
    <location>
        <begin position="964"/>
        <end position="991"/>
    </location>
</feature>
<dbReference type="OrthoDB" id="25778at2759"/>
<dbReference type="GO" id="GO:0042594">
    <property type="term" value="P:response to starvation"/>
    <property type="evidence" value="ECO:0007669"/>
    <property type="project" value="TreeGrafter"/>
</dbReference>